<proteinExistence type="predicted"/>
<dbReference type="RefSeq" id="WP_144957116.1">
    <property type="nucleotide sequence ID" value="NZ_VMQU01000217.1"/>
</dbReference>
<sequence length="131" mass="14805">MTMPQARRGGRGAGVHVPGTYEALREFERAKYERRGGEPVVVDGREIRKKSPAGVDEHGRQTYFLYPRRDSLNGLEAGETVGVSVGWLEDALWDRDRERDPSAPRPRLPFARGARQRVRVLPDDRIVLPGE</sequence>
<comment type="caution">
    <text evidence="1">The sequence shown here is derived from an EMBL/GenBank/DDBJ whole genome shotgun (WGS) entry which is preliminary data.</text>
</comment>
<name>A0A557WWK3_9MYCO</name>
<dbReference type="Proteomes" id="UP000320513">
    <property type="component" value="Unassembled WGS sequence"/>
</dbReference>
<gene>
    <name evidence="1" type="ORF">FPZ47_26595</name>
</gene>
<protein>
    <submittedName>
        <fullName evidence="1">Uncharacterized protein</fullName>
    </submittedName>
</protein>
<keyword evidence="2" id="KW-1185">Reference proteome</keyword>
<evidence type="ECO:0000313" key="1">
    <source>
        <dbReference type="EMBL" id="TVS77646.1"/>
    </source>
</evidence>
<reference evidence="1 2" key="1">
    <citation type="submission" date="2019-07" db="EMBL/GenBank/DDBJ databases">
        <title>New Mycobacterium species.</title>
        <authorList>
            <person name="Tortoli E."/>
            <person name="Ghielmetti G."/>
            <person name="Friedel U."/>
            <person name="Trovato A."/>
        </authorList>
    </citation>
    <scope>NUCLEOTIDE SEQUENCE [LARGE SCALE GENOMIC DNA]</scope>
    <source>
        <strain evidence="1 2">16-83</strain>
    </source>
</reference>
<evidence type="ECO:0000313" key="2">
    <source>
        <dbReference type="Proteomes" id="UP000320513"/>
    </source>
</evidence>
<organism evidence="1 2">
    <name type="scientific">Mycobacterium helveticum</name>
    <dbReference type="NCBI Taxonomy" id="2592811"/>
    <lineage>
        <taxon>Bacteria</taxon>
        <taxon>Bacillati</taxon>
        <taxon>Actinomycetota</taxon>
        <taxon>Actinomycetes</taxon>
        <taxon>Mycobacteriales</taxon>
        <taxon>Mycobacteriaceae</taxon>
        <taxon>Mycobacterium</taxon>
    </lineage>
</organism>
<accession>A0A557WWK3</accession>
<dbReference type="EMBL" id="VMQU01000217">
    <property type="protein sequence ID" value="TVS77646.1"/>
    <property type="molecule type" value="Genomic_DNA"/>
</dbReference>
<dbReference type="AlphaFoldDB" id="A0A557WWK3"/>